<organism evidence="2">
    <name type="scientific">Cucumis melo</name>
    <name type="common">Muskmelon</name>
    <dbReference type="NCBI Taxonomy" id="3656"/>
    <lineage>
        <taxon>Eukaryota</taxon>
        <taxon>Viridiplantae</taxon>
        <taxon>Streptophyta</taxon>
        <taxon>Embryophyta</taxon>
        <taxon>Tracheophyta</taxon>
        <taxon>Spermatophyta</taxon>
        <taxon>Magnoliopsida</taxon>
        <taxon>eudicotyledons</taxon>
        <taxon>Gunneridae</taxon>
        <taxon>Pentapetalae</taxon>
        <taxon>rosids</taxon>
        <taxon>fabids</taxon>
        <taxon>Cucurbitales</taxon>
        <taxon>Cucurbitaceae</taxon>
        <taxon>Benincaseae</taxon>
        <taxon>Cucumis</taxon>
    </lineage>
</organism>
<accession>A0A9I9DS40</accession>
<name>A0A9I9DS40_CUCME</name>
<proteinExistence type="predicted"/>
<reference evidence="2" key="1">
    <citation type="submission" date="2023-03" db="UniProtKB">
        <authorList>
            <consortium name="EnsemblPlants"/>
        </authorList>
    </citation>
    <scope>IDENTIFICATION</scope>
</reference>
<evidence type="ECO:0000313" key="2">
    <source>
        <dbReference type="EnsemblPlants" id="MELO3C022579.2.1"/>
    </source>
</evidence>
<dbReference type="Gramene" id="MELO3C022579.2.1">
    <property type="protein sequence ID" value="MELO3C022579.2.1"/>
    <property type="gene ID" value="MELO3C022579.2"/>
</dbReference>
<dbReference type="AlphaFoldDB" id="A0A9I9DS40"/>
<feature type="region of interest" description="Disordered" evidence="1">
    <location>
        <begin position="72"/>
        <end position="103"/>
    </location>
</feature>
<protein>
    <submittedName>
        <fullName evidence="2">Uncharacterized protein</fullName>
    </submittedName>
</protein>
<sequence length="103" mass="11727">MAHKQIEEKIEALDQKISGIRVELHIIPTIKENLSLMTKRIERMGIQAEKQQQQQQLLLKYVKGMVKEKSVMTEGMEGSSSKGRSIECILEGGDTSMKRPSRE</sequence>
<dbReference type="EnsemblPlants" id="MELO3C022579.2.1">
    <property type="protein sequence ID" value="MELO3C022579.2.1"/>
    <property type="gene ID" value="MELO3C022579.2"/>
</dbReference>
<evidence type="ECO:0000256" key="1">
    <source>
        <dbReference type="SAM" id="MobiDB-lite"/>
    </source>
</evidence>